<comment type="caution">
    <text evidence="3">The sequence shown here is derived from an EMBL/GenBank/DDBJ whole genome shotgun (WGS) entry which is preliminary data.</text>
</comment>
<organism evidence="3 4">
    <name type="scientific">Stentor coeruleus</name>
    <dbReference type="NCBI Taxonomy" id="5963"/>
    <lineage>
        <taxon>Eukaryota</taxon>
        <taxon>Sar</taxon>
        <taxon>Alveolata</taxon>
        <taxon>Ciliophora</taxon>
        <taxon>Postciliodesmatophora</taxon>
        <taxon>Heterotrichea</taxon>
        <taxon>Heterotrichida</taxon>
        <taxon>Stentoridae</taxon>
        <taxon>Stentor</taxon>
    </lineage>
</organism>
<sequence length="730" mass="87528">MQDSDSELFYSHTEADEGSNFSPGCRTAKHRYPLNQKHTYRPKYIRYTKSPLEDNFTLTSQNFCESCVKYMQKNEELCKQNRFLSEKCQITERHLKQYDNLLEIKDYRLQQQELALKKDIEIFSMEKEKFLREKEFFEEQSADFFKDHKGDSISSEQFKLKFEELAMKKRELTEILKNIETKSYEIQKREENQGIYDKYKERLIISREQDIQRLMGQAQRYENRSLTPALDRKHENIVYRKHSANDKAQDSDIKSQQLFDMKTKMEKEQKKLYKIIEQKTQDLDNREKKLALDKENLEFTQERIAEELESIDQLKIILNTQMKNLERERVLLHQNYNEKLKALEIFGSNNEITEPQGKVHRKNSSIDDLHSYIEPEDTDFKENGSNTENLIKEYEAQYKDCEIKLKETEAKNQQIEAKCKEQQEIIKDYIEKVRVYEIKFKEYENQNKELESKWKNYQIEVEFYKNQLMLTENKKDEQLKLTTELSEKIKKTKIKKRDIKKKASEMEKTLKNLNEGLSTRSYNDECCVKCLDLEKKYTGLGEKIIELNEKIKILEQKLEKMMKINAELQKTAEEYRAEIMIMEEKVFTLENCTETPDIYTTQVKMMSEELQMKLNQIKSKERELKTLEEHLLSEKEAIDAAAQFVKNINEDLDMQKLSLIKEKDIFEKQKLRLGEIDKKQQEKAKFLQTKQEELILFRQKLCEREKFFQHKGQRLSIPDIPSLNLSFLDS</sequence>
<evidence type="ECO:0000313" key="4">
    <source>
        <dbReference type="Proteomes" id="UP000187209"/>
    </source>
</evidence>
<feature type="coiled-coil region" evidence="1">
    <location>
        <begin position="391"/>
        <end position="637"/>
    </location>
</feature>
<dbReference type="AlphaFoldDB" id="A0A1R2BI42"/>
<evidence type="ECO:0000256" key="1">
    <source>
        <dbReference type="SAM" id="Coils"/>
    </source>
</evidence>
<protein>
    <submittedName>
        <fullName evidence="3">Uncharacterized protein</fullName>
    </submittedName>
</protein>
<feature type="coiled-coil region" evidence="1">
    <location>
        <begin position="162"/>
        <end position="224"/>
    </location>
</feature>
<keyword evidence="4" id="KW-1185">Reference proteome</keyword>
<keyword evidence="1" id="KW-0175">Coiled coil</keyword>
<reference evidence="3 4" key="1">
    <citation type="submission" date="2016-11" db="EMBL/GenBank/DDBJ databases">
        <title>The macronuclear genome of Stentor coeruleus: a giant cell with tiny introns.</title>
        <authorList>
            <person name="Slabodnick M."/>
            <person name="Ruby J.G."/>
            <person name="Reiff S.B."/>
            <person name="Swart E.C."/>
            <person name="Gosai S."/>
            <person name="Prabakaran S."/>
            <person name="Witkowska E."/>
            <person name="Larue G.E."/>
            <person name="Fisher S."/>
            <person name="Freeman R.M."/>
            <person name="Gunawardena J."/>
            <person name="Chu W."/>
            <person name="Stover N.A."/>
            <person name="Gregory B.D."/>
            <person name="Nowacki M."/>
            <person name="Derisi J."/>
            <person name="Roy S.W."/>
            <person name="Marshall W.F."/>
            <person name="Sood P."/>
        </authorList>
    </citation>
    <scope>NUCLEOTIDE SEQUENCE [LARGE SCALE GENOMIC DNA]</scope>
    <source>
        <strain evidence="3">WM001</strain>
    </source>
</reference>
<proteinExistence type="predicted"/>
<name>A0A1R2BI42_9CILI</name>
<feature type="coiled-coil region" evidence="1">
    <location>
        <begin position="283"/>
        <end position="342"/>
    </location>
</feature>
<gene>
    <name evidence="3" type="ORF">SteCoe_24381</name>
</gene>
<feature type="region of interest" description="Disordered" evidence="2">
    <location>
        <begin position="1"/>
        <end position="24"/>
    </location>
</feature>
<evidence type="ECO:0000256" key="2">
    <source>
        <dbReference type="SAM" id="MobiDB-lite"/>
    </source>
</evidence>
<evidence type="ECO:0000313" key="3">
    <source>
        <dbReference type="EMBL" id="OMJ76285.1"/>
    </source>
</evidence>
<dbReference type="EMBL" id="MPUH01000640">
    <property type="protein sequence ID" value="OMJ76285.1"/>
    <property type="molecule type" value="Genomic_DNA"/>
</dbReference>
<dbReference type="Proteomes" id="UP000187209">
    <property type="component" value="Unassembled WGS sequence"/>
</dbReference>
<accession>A0A1R2BI42</accession>